<dbReference type="InterPro" id="IPR011990">
    <property type="entry name" value="TPR-like_helical_dom_sf"/>
</dbReference>
<dbReference type="Gramene" id="TraesRN6B0100275600.1">
    <property type="protein sequence ID" value="TraesRN6B0100275600.1"/>
    <property type="gene ID" value="TraesRN6B0100275600"/>
</dbReference>
<evidence type="ECO:0000313" key="5">
    <source>
        <dbReference type="Proteomes" id="UP000019116"/>
    </source>
</evidence>
<dbReference type="EnsemblPlants" id="TraesCS6B02G114312.1">
    <property type="protein sequence ID" value="TraesCS6B02G114312.1.cds1"/>
    <property type="gene ID" value="TraesCS6B02G114312"/>
</dbReference>
<keyword evidence="1" id="KW-0677">Repeat</keyword>
<dbReference type="Pfam" id="PF12854">
    <property type="entry name" value="PPR_1"/>
    <property type="match status" value="1"/>
</dbReference>
<dbReference type="Pfam" id="PF13041">
    <property type="entry name" value="PPR_2"/>
    <property type="match status" value="1"/>
</dbReference>
<dbReference type="PROSITE" id="PS51375">
    <property type="entry name" value="PPR"/>
    <property type="match status" value="2"/>
</dbReference>
<name>A0A3B6PHD4_WHEAT</name>
<dbReference type="Gramene" id="TraesCS6B03G0278700.1">
    <property type="protein sequence ID" value="TraesCS6B03G0278700.1.CDS1"/>
    <property type="gene ID" value="TraesCS6B03G0278700"/>
</dbReference>
<evidence type="ECO:0000256" key="2">
    <source>
        <dbReference type="ARBA" id="ARBA00022946"/>
    </source>
</evidence>
<dbReference type="PANTHER" id="PTHR47932">
    <property type="entry name" value="ATPASE EXPRESSION PROTEIN 3"/>
    <property type="match status" value="1"/>
</dbReference>
<dbReference type="SMR" id="A0A3B6PHD4"/>
<evidence type="ECO:0000256" key="1">
    <source>
        <dbReference type="ARBA" id="ARBA00022737"/>
    </source>
</evidence>
<protein>
    <recommendedName>
        <fullName evidence="6">Pentacotripeptide-repeat region of PRORP domain-containing protein</fullName>
    </recommendedName>
</protein>
<evidence type="ECO:0008006" key="6">
    <source>
        <dbReference type="Google" id="ProtNLM"/>
    </source>
</evidence>
<dbReference type="PANTHER" id="PTHR47932:SF12">
    <property type="entry name" value="PENTACOTRIPEPTIDE-REPEAT REGION OF PRORP DOMAIN-CONTAINING PROTEIN"/>
    <property type="match status" value="1"/>
</dbReference>
<dbReference type="Gene3D" id="1.25.40.10">
    <property type="entry name" value="Tetratricopeptide repeat domain"/>
    <property type="match status" value="1"/>
</dbReference>
<sequence length="106" mass="11449">MLEFNCTPNVFSYSILLKGLCVEKRSQEALELIHMMADAGGSCQPNVVVSYSTVVDGLLKEGEVNKAYSLLCEMLHQGISPNVVTYSSIIFGMCKVQGRGGPSTDV</sequence>
<organism evidence="4">
    <name type="scientific">Triticum aestivum</name>
    <name type="common">Wheat</name>
    <dbReference type="NCBI Taxonomy" id="4565"/>
    <lineage>
        <taxon>Eukaryota</taxon>
        <taxon>Viridiplantae</taxon>
        <taxon>Streptophyta</taxon>
        <taxon>Embryophyta</taxon>
        <taxon>Tracheophyta</taxon>
        <taxon>Spermatophyta</taxon>
        <taxon>Magnoliopsida</taxon>
        <taxon>Liliopsida</taxon>
        <taxon>Poales</taxon>
        <taxon>Poaceae</taxon>
        <taxon>BOP clade</taxon>
        <taxon>Pooideae</taxon>
        <taxon>Triticodae</taxon>
        <taxon>Triticeae</taxon>
        <taxon>Triticinae</taxon>
        <taxon>Triticum</taxon>
    </lineage>
</organism>
<proteinExistence type="predicted"/>
<dbReference type="OrthoDB" id="680059at2759"/>
<keyword evidence="2" id="KW-0809">Transit peptide</keyword>
<dbReference type="Gramene" id="TraesROB_scaffold_087403_01G000200.1">
    <property type="protein sequence ID" value="TraesROB_scaffold_087403_01G000200.1"/>
    <property type="gene ID" value="TraesROB_scaffold_087403_01G000200"/>
</dbReference>
<feature type="repeat" description="PPR" evidence="3">
    <location>
        <begin position="9"/>
        <end position="43"/>
    </location>
</feature>
<reference evidence="4" key="2">
    <citation type="submission" date="2018-10" db="UniProtKB">
        <authorList>
            <consortium name="EnsemblPlants"/>
        </authorList>
    </citation>
    <scope>IDENTIFICATION</scope>
</reference>
<dbReference type="AlphaFoldDB" id="A0A3B6PHD4"/>
<evidence type="ECO:0000256" key="3">
    <source>
        <dbReference type="PROSITE-ProRule" id="PRU00708"/>
    </source>
</evidence>
<accession>A0A3B6PHD4</accession>
<dbReference type="NCBIfam" id="TIGR00756">
    <property type="entry name" value="PPR"/>
    <property type="match status" value="2"/>
</dbReference>
<dbReference type="Gramene" id="TraesCLE_scaffold_090879_01G000100.1">
    <property type="protein sequence ID" value="TraesCLE_scaffold_090879_01G000100.1"/>
    <property type="gene ID" value="TraesCLE_scaffold_090879_01G000100"/>
</dbReference>
<reference evidence="4" key="1">
    <citation type="submission" date="2018-08" db="EMBL/GenBank/DDBJ databases">
        <authorList>
            <person name="Rossello M."/>
        </authorList>
    </citation>
    <scope>NUCLEOTIDE SEQUENCE [LARGE SCALE GENOMIC DNA]</scope>
    <source>
        <strain evidence="4">cv. Chinese Spring</strain>
    </source>
</reference>
<dbReference type="Gramene" id="TraesCS6B02G114312.1">
    <property type="protein sequence ID" value="TraesCS6B02G114312.1.cds1"/>
    <property type="gene ID" value="TraesCS6B02G114312"/>
</dbReference>
<evidence type="ECO:0000313" key="4">
    <source>
        <dbReference type="EnsemblPlants" id="TraesCS6B02G114312.1.cds1"/>
    </source>
</evidence>
<dbReference type="Gramene" id="TraesCAD_scaffold_037744_01G000300.1">
    <property type="protein sequence ID" value="TraesCAD_scaffold_037744_01G000300.1"/>
    <property type="gene ID" value="TraesCAD_scaffold_037744_01G000300"/>
</dbReference>
<feature type="repeat" description="PPR" evidence="3">
    <location>
        <begin position="47"/>
        <end position="81"/>
    </location>
</feature>
<dbReference type="Proteomes" id="UP000019116">
    <property type="component" value="Chromosome 6B"/>
</dbReference>
<dbReference type="STRING" id="4565.A0A3B6PHD4"/>
<dbReference type="Gramene" id="TraesWEE_scaffold_062897_01G000200.1">
    <property type="protein sequence ID" value="TraesWEE_scaffold_062897_01G000200.1"/>
    <property type="gene ID" value="TraesWEE_scaffold_062897_01G000200"/>
</dbReference>
<keyword evidence="5" id="KW-1185">Reference proteome</keyword>
<dbReference type="InterPro" id="IPR002885">
    <property type="entry name" value="PPR_rpt"/>
</dbReference>